<dbReference type="InterPro" id="IPR047721">
    <property type="entry name" value="DrmB"/>
</dbReference>
<evidence type="ECO:0000313" key="2">
    <source>
        <dbReference type="EMBL" id="UOQ44064.1"/>
    </source>
</evidence>
<evidence type="ECO:0000313" key="3">
    <source>
        <dbReference type="Proteomes" id="UP000831787"/>
    </source>
</evidence>
<organism evidence="2 3">
    <name type="scientific">Halobacillus salinarum</name>
    <dbReference type="NCBI Taxonomy" id="2932257"/>
    <lineage>
        <taxon>Bacteria</taxon>
        <taxon>Bacillati</taxon>
        <taxon>Bacillota</taxon>
        <taxon>Bacilli</taxon>
        <taxon>Bacillales</taxon>
        <taxon>Bacillaceae</taxon>
        <taxon>Halobacillus</taxon>
    </lineage>
</organism>
<dbReference type="NCBIfam" id="NF038324">
    <property type="entry name" value="DrmB_fam"/>
    <property type="match status" value="1"/>
</dbReference>
<protein>
    <submittedName>
        <fullName evidence="2">DUF1998 domain-containing protein</fullName>
    </submittedName>
</protein>
<accession>A0ABY4EHW4</accession>
<proteinExistence type="predicted"/>
<sequence>MMKNEVGEVRPGQLITTYGPGAIMDSVNDSLVILDLNYWDNAYEKIYDRRLAQFLGKDFFKKIPTRGKQDLPSIPFPNFHVCSNNKCRRLFDIRENFLMGEYLKKGPVCPDCSWKAYPARFVVSCAERNHLDDFPWRWWSHGKEETSCRGKLTLTSSGNTSSLASLGVGCECGAWEPMKGATQESSFSGLRCTGNHPHRLNKKSVCNSSVIPLQRGASNVYFPALRSAISIPEKGDRGFQLIVEFEQEIREYEEDFGEKGLEKIYERKLMEQEIFNSLEDFLDRWEKYKKFNGDELNKYEQIKQIEYEALTNFNDKVDLKDFKAEVVPVPSDLNPFFNKIVKAHRLKEILVLLGFMRNESPEPDVKEPKSIVWLGSSSNSNWLPAVEVHGEGIFIEFNRESINKWLDENKLVNKRSKKYSTLYEEWLELKGWENQTEKDAVYVLLHTFSHLLIKQLAYQSGYSSASIKERIYYSEKMAGILLYTGSTDQEGSLGGLVEMGDIAKLRKLILDSLEEATFCASDPDCSVQEPTEDNHLNGASCFACTMMAETSCETGNRLLDRSLIIETMDSEIKPFFEGII</sequence>
<gene>
    <name evidence="2" type="ORF">MUN89_19710</name>
</gene>
<dbReference type="RefSeq" id="WP_244709716.1">
    <property type="nucleotide sequence ID" value="NZ_CP095073.1"/>
</dbReference>
<dbReference type="Pfam" id="PF09369">
    <property type="entry name" value="MZB"/>
    <property type="match status" value="1"/>
</dbReference>
<reference evidence="2 3" key="1">
    <citation type="submission" date="2022-04" db="EMBL/GenBank/DDBJ databases">
        <title>Halobacillus sp. isolated from saltern.</title>
        <authorList>
            <person name="Won M."/>
            <person name="Lee C.-M."/>
            <person name="Woen H.-Y."/>
            <person name="Kwon S.-W."/>
        </authorList>
    </citation>
    <scope>NUCLEOTIDE SEQUENCE [LARGE SCALE GENOMIC DNA]</scope>
    <source>
        <strain evidence="2 3">SSBR10-3</strain>
    </source>
</reference>
<dbReference type="EMBL" id="CP095073">
    <property type="protein sequence ID" value="UOQ44064.1"/>
    <property type="molecule type" value="Genomic_DNA"/>
</dbReference>
<evidence type="ECO:0000259" key="1">
    <source>
        <dbReference type="Pfam" id="PF09369"/>
    </source>
</evidence>
<feature type="domain" description="MrfA-like Zn-binding" evidence="1">
    <location>
        <begin position="448"/>
        <end position="544"/>
    </location>
</feature>
<name>A0ABY4EHW4_9BACI</name>
<dbReference type="InterPro" id="IPR018973">
    <property type="entry name" value="MZB"/>
</dbReference>
<dbReference type="Proteomes" id="UP000831787">
    <property type="component" value="Chromosome"/>
</dbReference>
<keyword evidence="3" id="KW-1185">Reference proteome</keyword>